<evidence type="ECO:0000313" key="1">
    <source>
        <dbReference type="EMBL" id="KAK5616403.1"/>
    </source>
</evidence>
<organism evidence="1 2">
    <name type="scientific">Crenichthys baileyi</name>
    <name type="common">White River springfish</name>
    <dbReference type="NCBI Taxonomy" id="28760"/>
    <lineage>
        <taxon>Eukaryota</taxon>
        <taxon>Metazoa</taxon>
        <taxon>Chordata</taxon>
        <taxon>Craniata</taxon>
        <taxon>Vertebrata</taxon>
        <taxon>Euteleostomi</taxon>
        <taxon>Actinopterygii</taxon>
        <taxon>Neopterygii</taxon>
        <taxon>Teleostei</taxon>
        <taxon>Neoteleostei</taxon>
        <taxon>Acanthomorphata</taxon>
        <taxon>Ovalentaria</taxon>
        <taxon>Atherinomorphae</taxon>
        <taxon>Cyprinodontiformes</taxon>
        <taxon>Goodeidae</taxon>
        <taxon>Crenichthys</taxon>
    </lineage>
</organism>
<accession>A0AAV9S4V3</accession>
<dbReference type="AlphaFoldDB" id="A0AAV9S4V3"/>
<keyword evidence="2" id="KW-1185">Reference proteome</keyword>
<evidence type="ECO:0000313" key="2">
    <source>
        <dbReference type="Proteomes" id="UP001311232"/>
    </source>
</evidence>
<proteinExistence type="predicted"/>
<reference evidence="1 2" key="1">
    <citation type="submission" date="2021-06" db="EMBL/GenBank/DDBJ databases">
        <authorList>
            <person name="Palmer J.M."/>
        </authorList>
    </citation>
    <scope>NUCLEOTIDE SEQUENCE [LARGE SCALE GENOMIC DNA]</scope>
    <source>
        <strain evidence="1 2">MEX-2019</strain>
        <tissue evidence="1">Muscle</tissue>
    </source>
</reference>
<protein>
    <submittedName>
        <fullName evidence="1">Uncharacterized protein</fullName>
    </submittedName>
</protein>
<dbReference type="EMBL" id="JAHHUM010000889">
    <property type="protein sequence ID" value="KAK5616403.1"/>
    <property type="molecule type" value="Genomic_DNA"/>
</dbReference>
<comment type="caution">
    <text evidence="1">The sequence shown here is derived from an EMBL/GenBank/DDBJ whole genome shotgun (WGS) entry which is preliminary data.</text>
</comment>
<sequence length="264" mass="29489">MAEFDVEPELASLEVLTRAFLALLFYKMKRENLLLLSGENQKHDDPYRWAYLLSDGKVHMHPMVRLLLTSSGVNLHLTSSEVLMRFFLLACLHEINVDDCFSIHVVGEGPGQWQTWVYTIHEGKINLKEVEATIIKSGVDSCLISPEVLTKVLAGVTLDTVRKFVLAVETWHFEPVQQRPDPGFHQLGQVLAGSPCHRQQGHKKAAGEQIDLRWSVATCGYPDRTRPGVCPSPGCTERKLLRLPLSGVESAGSSAICQRIYMAV</sequence>
<dbReference type="Proteomes" id="UP001311232">
    <property type="component" value="Unassembled WGS sequence"/>
</dbReference>
<name>A0AAV9S4V3_9TELE</name>
<gene>
    <name evidence="1" type="ORF">CRENBAI_012209</name>
</gene>